<comment type="similarity">
    <text evidence="1 5 6">Belongs to the universal ribosomal protein uS2 family.</text>
</comment>
<dbReference type="CDD" id="cd01425">
    <property type="entry name" value="RPS2"/>
    <property type="match status" value="1"/>
</dbReference>
<dbReference type="InterPro" id="IPR005706">
    <property type="entry name" value="Ribosomal_uS2_bac/mit/plastid"/>
</dbReference>
<keyword evidence="2 5" id="KW-0689">Ribosomal protein</keyword>
<dbReference type="PRINTS" id="PR00395">
    <property type="entry name" value="RIBOSOMALS2"/>
</dbReference>
<evidence type="ECO:0000256" key="4">
    <source>
        <dbReference type="ARBA" id="ARBA00035256"/>
    </source>
</evidence>
<evidence type="ECO:0000313" key="7">
    <source>
        <dbReference type="EMBL" id="OGC83907.1"/>
    </source>
</evidence>
<evidence type="ECO:0000256" key="1">
    <source>
        <dbReference type="ARBA" id="ARBA00006242"/>
    </source>
</evidence>
<evidence type="ECO:0000256" key="6">
    <source>
        <dbReference type="RuleBase" id="RU003631"/>
    </source>
</evidence>
<dbReference type="HAMAP" id="MF_00291_B">
    <property type="entry name" value="Ribosomal_uS2_B"/>
    <property type="match status" value="1"/>
</dbReference>
<dbReference type="Gene3D" id="1.10.287.610">
    <property type="entry name" value="Helix hairpin bin"/>
    <property type="match status" value="1"/>
</dbReference>
<keyword evidence="3 5" id="KW-0687">Ribonucleoprotein</keyword>
<dbReference type="PANTHER" id="PTHR12534">
    <property type="entry name" value="30S RIBOSOMAL PROTEIN S2 PROKARYOTIC AND ORGANELLAR"/>
    <property type="match status" value="1"/>
</dbReference>
<comment type="caution">
    <text evidence="7">The sequence shown here is derived from an EMBL/GenBank/DDBJ whole genome shotgun (WGS) entry which is preliminary data.</text>
</comment>
<organism evidence="7 8">
    <name type="scientific">Candidatus Adlerbacteria bacterium RIFCSPHIGHO2_02_FULL_52_17</name>
    <dbReference type="NCBI Taxonomy" id="1797240"/>
    <lineage>
        <taxon>Bacteria</taxon>
        <taxon>Candidatus Adleribacteriota</taxon>
    </lineage>
</organism>
<dbReference type="Gene3D" id="3.40.50.10490">
    <property type="entry name" value="Glucose-6-phosphate isomerase like protein, domain 1"/>
    <property type="match status" value="1"/>
</dbReference>
<dbReference type="InterPro" id="IPR018130">
    <property type="entry name" value="Ribosomal_uS2_CS"/>
</dbReference>
<dbReference type="NCBIfam" id="TIGR01011">
    <property type="entry name" value="rpsB_bact"/>
    <property type="match status" value="1"/>
</dbReference>
<proteinExistence type="inferred from homology"/>
<dbReference type="Pfam" id="PF00318">
    <property type="entry name" value="Ribosomal_S2"/>
    <property type="match status" value="1"/>
</dbReference>
<dbReference type="InterPro" id="IPR001865">
    <property type="entry name" value="Ribosomal_uS2"/>
</dbReference>
<protein>
    <recommendedName>
        <fullName evidence="4 5">Small ribosomal subunit protein uS2</fullName>
    </recommendedName>
</protein>
<dbReference type="SUPFAM" id="SSF52313">
    <property type="entry name" value="Ribosomal protein S2"/>
    <property type="match status" value="1"/>
</dbReference>
<evidence type="ECO:0000256" key="5">
    <source>
        <dbReference type="HAMAP-Rule" id="MF_00291"/>
    </source>
</evidence>
<dbReference type="PROSITE" id="PS00963">
    <property type="entry name" value="RIBOSOMAL_S2_2"/>
    <property type="match status" value="1"/>
</dbReference>
<evidence type="ECO:0000256" key="2">
    <source>
        <dbReference type="ARBA" id="ARBA00022980"/>
    </source>
</evidence>
<name>A0A1F4XQA2_9BACT</name>
<dbReference type="GO" id="GO:0022627">
    <property type="term" value="C:cytosolic small ribosomal subunit"/>
    <property type="evidence" value="ECO:0007669"/>
    <property type="project" value="TreeGrafter"/>
</dbReference>
<gene>
    <name evidence="5" type="primary">rpsB</name>
    <name evidence="7" type="ORF">A3D68_01185</name>
</gene>
<reference evidence="7 8" key="1">
    <citation type="journal article" date="2016" name="Nat. Commun.">
        <title>Thousands of microbial genomes shed light on interconnected biogeochemical processes in an aquifer system.</title>
        <authorList>
            <person name="Anantharaman K."/>
            <person name="Brown C.T."/>
            <person name="Hug L.A."/>
            <person name="Sharon I."/>
            <person name="Castelle C.J."/>
            <person name="Probst A.J."/>
            <person name="Thomas B.C."/>
            <person name="Singh A."/>
            <person name="Wilkins M.J."/>
            <person name="Karaoz U."/>
            <person name="Brodie E.L."/>
            <person name="Williams K.H."/>
            <person name="Hubbard S.S."/>
            <person name="Banfield J.F."/>
        </authorList>
    </citation>
    <scope>NUCLEOTIDE SEQUENCE [LARGE SCALE GENOMIC DNA]</scope>
</reference>
<dbReference type="PANTHER" id="PTHR12534:SF0">
    <property type="entry name" value="SMALL RIBOSOMAL SUBUNIT PROTEIN US2M"/>
    <property type="match status" value="1"/>
</dbReference>
<dbReference type="GO" id="GO:0003735">
    <property type="term" value="F:structural constituent of ribosome"/>
    <property type="evidence" value="ECO:0007669"/>
    <property type="project" value="InterPro"/>
</dbReference>
<accession>A0A1F4XQA2</accession>
<evidence type="ECO:0000256" key="3">
    <source>
        <dbReference type="ARBA" id="ARBA00023274"/>
    </source>
</evidence>
<dbReference type="Proteomes" id="UP000177564">
    <property type="component" value="Unassembled WGS sequence"/>
</dbReference>
<dbReference type="EMBL" id="MEWU01000007">
    <property type="protein sequence ID" value="OGC83907.1"/>
    <property type="molecule type" value="Genomic_DNA"/>
</dbReference>
<dbReference type="STRING" id="1797240.A3D68_01185"/>
<dbReference type="InterPro" id="IPR023591">
    <property type="entry name" value="Ribosomal_uS2_flav_dom_sf"/>
</dbReference>
<evidence type="ECO:0000313" key="8">
    <source>
        <dbReference type="Proteomes" id="UP000177564"/>
    </source>
</evidence>
<dbReference type="AlphaFoldDB" id="A0A1F4XQA2"/>
<dbReference type="GO" id="GO:0006412">
    <property type="term" value="P:translation"/>
    <property type="evidence" value="ECO:0007669"/>
    <property type="project" value="UniProtKB-UniRule"/>
</dbReference>
<sequence length="244" mass="26835">MEKNQLIDKLFQVGAHFGYGPSRRHPSLKSFIFGAKGGTEIFDLEKTAESLTDALVFVQKLASERKVILFVGGKAEARGAVKRIAERLNQPYVASRWIGGSLTNFSEIRKRLAHLADLTEKREKGELSKFTKRERLLIDREIADLEAMFGGLRGIQKLPDALVIVDPRHEQGAVEEAKLLRVPIVALMNSDCDRAGVAFPIPGNDASIASINLILDEIAKTYEAHLAPAVAPATPSEEALPEIR</sequence>